<dbReference type="EMBL" id="JAUTBA010000001">
    <property type="protein sequence ID" value="MDQ1150894.1"/>
    <property type="molecule type" value="Genomic_DNA"/>
</dbReference>
<reference evidence="1 2" key="1">
    <citation type="submission" date="2023-07" db="EMBL/GenBank/DDBJ databases">
        <title>Functional and genomic diversity of the sorghum phyllosphere microbiome.</title>
        <authorList>
            <person name="Shade A."/>
        </authorList>
    </citation>
    <scope>NUCLEOTIDE SEQUENCE [LARGE SCALE GENOMIC DNA]</scope>
    <source>
        <strain evidence="1 2">SORGH_AS_0892</strain>
    </source>
</reference>
<gene>
    <name evidence="1" type="ORF">QE382_002878</name>
</gene>
<comment type="caution">
    <text evidence="1">The sequence shown here is derived from an EMBL/GenBank/DDBJ whole genome shotgun (WGS) entry which is preliminary data.</text>
</comment>
<accession>A0ABU0U7W9</accession>
<proteinExistence type="predicted"/>
<dbReference type="RefSeq" id="WP_307186464.1">
    <property type="nucleotide sequence ID" value="NZ_JAUTBA010000001.1"/>
</dbReference>
<keyword evidence="2" id="KW-1185">Reference proteome</keyword>
<sequence>MRFIILILSAIVLISCSTRKEYYKFQDSSVFVKADELGSNKAAFISKYGQPINKDLKKEGNDIIESLYYLEDIKGVMVTTKMKFVNDKLVEQSNYKIDTVDKKLEELRTQLETNGRRINMLR</sequence>
<evidence type="ECO:0000313" key="1">
    <source>
        <dbReference type="EMBL" id="MDQ1150894.1"/>
    </source>
</evidence>
<dbReference type="PROSITE" id="PS51257">
    <property type="entry name" value="PROKAR_LIPOPROTEIN"/>
    <property type="match status" value="1"/>
</dbReference>
<keyword evidence="1" id="KW-0456">Lyase</keyword>
<organism evidence="1 2">
    <name type="scientific">Sphingobacterium zeae</name>
    <dbReference type="NCBI Taxonomy" id="1776859"/>
    <lineage>
        <taxon>Bacteria</taxon>
        <taxon>Pseudomonadati</taxon>
        <taxon>Bacteroidota</taxon>
        <taxon>Sphingobacteriia</taxon>
        <taxon>Sphingobacteriales</taxon>
        <taxon>Sphingobacteriaceae</taxon>
        <taxon>Sphingobacterium</taxon>
    </lineage>
</organism>
<dbReference type="Proteomes" id="UP001244640">
    <property type="component" value="Unassembled WGS sequence"/>
</dbReference>
<dbReference type="GO" id="GO:0016829">
    <property type="term" value="F:lyase activity"/>
    <property type="evidence" value="ECO:0007669"/>
    <property type="project" value="UniProtKB-KW"/>
</dbReference>
<evidence type="ECO:0000313" key="2">
    <source>
        <dbReference type="Proteomes" id="UP001244640"/>
    </source>
</evidence>
<name>A0ABU0U7W9_9SPHI</name>
<protein>
    <submittedName>
        <fullName evidence="1">Isocitrate lyase</fullName>
    </submittedName>
</protein>